<evidence type="ECO:0000259" key="7">
    <source>
        <dbReference type="Pfam" id="PF14237"/>
    </source>
</evidence>
<reference evidence="8 9" key="1">
    <citation type="submission" date="2019-08" db="EMBL/GenBank/DDBJ databases">
        <title>Aureimonas fodiniaquatilis sp. nov., isolated from a coal mine wastewater.</title>
        <authorList>
            <person name="Kim W."/>
        </authorList>
    </citation>
    <scope>NUCLEOTIDE SEQUENCE [LARGE SCALE GENOMIC DNA]</scope>
    <source>
        <strain evidence="8 9">CAU 1482</strain>
    </source>
</reference>
<evidence type="ECO:0000259" key="6">
    <source>
        <dbReference type="Pfam" id="PF06271"/>
    </source>
</evidence>
<protein>
    <submittedName>
        <fullName evidence="8">RDD family protein</fullName>
    </submittedName>
</protein>
<evidence type="ECO:0000256" key="1">
    <source>
        <dbReference type="ARBA" id="ARBA00004141"/>
    </source>
</evidence>
<evidence type="ECO:0000256" key="3">
    <source>
        <dbReference type="ARBA" id="ARBA00022989"/>
    </source>
</evidence>
<dbReference type="Pfam" id="PF06271">
    <property type="entry name" value="RDD"/>
    <property type="match status" value="1"/>
</dbReference>
<comment type="caution">
    <text evidence="8">The sequence shown here is derived from an EMBL/GenBank/DDBJ whole genome shotgun (WGS) entry which is preliminary data.</text>
</comment>
<feature type="transmembrane region" description="Helical" evidence="5">
    <location>
        <begin position="161"/>
        <end position="186"/>
    </location>
</feature>
<dbReference type="AlphaFoldDB" id="A0A5B0DWB0"/>
<keyword evidence="2 5" id="KW-0812">Transmembrane</keyword>
<feature type="domain" description="GYF" evidence="7">
    <location>
        <begin position="3"/>
        <end position="52"/>
    </location>
</feature>
<evidence type="ECO:0000256" key="5">
    <source>
        <dbReference type="SAM" id="Phobius"/>
    </source>
</evidence>
<feature type="transmembrane region" description="Helical" evidence="5">
    <location>
        <begin position="119"/>
        <end position="141"/>
    </location>
</feature>
<dbReference type="InterPro" id="IPR025640">
    <property type="entry name" value="GYF_2"/>
</dbReference>
<evidence type="ECO:0000313" key="9">
    <source>
        <dbReference type="Proteomes" id="UP000324738"/>
    </source>
</evidence>
<dbReference type="EMBL" id="VTWH01000002">
    <property type="protein sequence ID" value="KAA0971117.1"/>
    <property type="molecule type" value="Genomic_DNA"/>
</dbReference>
<accession>A0A5B0DWB0</accession>
<evidence type="ECO:0000256" key="2">
    <source>
        <dbReference type="ARBA" id="ARBA00022692"/>
    </source>
</evidence>
<dbReference type="GO" id="GO:0016020">
    <property type="term" value="C:membrane"/>
    <property type="evidence" value="ECO:0007669"/>
    <property type="project" value="UniProtKB-SubCell"/>
</dbReference>
<dbReference type="InterPro" id="IPR010432">
    <property type="entry name" value="RDD"/>
</dbReference>
<keyword evidence="9" id="KW-1185">Reference proteome</keyword>
<comment type="subcellular location">
    <subcellularLocation>
        <location evidence="1">Membrane</location>
        <topology evidence="1">Multi-pass membrane protein</topology>
    </subcellularLocation>
</comment>
<evidence type="ECO:0000256" key="4">
    <source>
        <dbReference type="ARBA" id="ARBA00023136"/>
    </source>
</evidence>
<organism evidence="8 9">
    <name type="scientific">Aureimonas fodinaquatilis</name>
    <dbReference type="NCBI Taxonomy" id="2565783"/>
    <lineage>
        <taxon>Bacteria</taxon>
        <taxon>Pseudomonadati</taxon>
        <taxon>Pseudomonadota</taxon>
        <taxon>Alphaproteobacteria</taxon>
        <taxon>Hyphomicrobiales</taxon>
        <taxon>Aurantimonadaceae</taxon>
        <taxon>Aureimonas</taxon>
    </lineage>
</organism>
<dbReference type="Pfam" id="PF14237">
    <property type="entry name" value="GYF_2"/>
    <property type="match status" value="1"/>
</dbReference>
<dbReference type="RefSeq" id="WP_149300428.1">
    <property type="nucleotide sequence ID" value="NZ_VTWH01000002.1"/>
</dbReference>
<evidence type="ECO:0000313" key="8">
    <source>
        <dbReference type="EMBL" id="KAA0971117.1"/>
    </source>
</evidence>
<name>A0A5B0DWB0_9HYPH</name>
<proteinExistence type="predicted"/>
<keyword evidence="4 5" id="KW-0472">Membrane</keyword>
<feature type="transmembrane region" description="Helical" evidence="5">
    <location>
        <begin position="207"/>
        <end position="225"/>
    </location>
</feature>
<dbReference type="Proteomes" id="UP000324738">
    <property type="component" value="Unassembled WGS sequence"/>
</dbReference>
<feature type="domain" description="RDD" evidence="6">
    <location>
        <begin position="105"/>
        <end position="224"/>
    </location>
</feature>
<feature type="transmembrane region" description="Helical" evidence="5">
    <location>
        <begin position="257"/>
        <end position="276"/>
    </location>
</feature>
<gene>
    <name evidence="8" type="ORF">FPY71_11790</name>
</gene>
<keyword evidence="3 5" id="KW-1133">Transmembrane helix</keyword>
<dbReference type="OrthoDB" id="198456at2"/>
<sequence>MHWYYTVNEVDSGPFEEQAIRQAISSGQINGDTLVRNEEMKDWAPARDVQDLADIFRLPPVLPSAAISPTLSGTKTDQGAAAIDMEHEQIINVRLLLENSANRQLAGPWTRFFARLLDMIVMIIPASIITIIMHAIIIIALPVTINNIIQNATYILIVPNILISSALTITVFGNSIGKAIFAIKAVPIQSDQRTLSFKDHLYREVRVWRFGLAFFFPLIDFYTMLKNFYRVVKWLPADYDVGQFTVLSYSQNRYRRAAAIAFTVIIYGGLNTLMIFL</sequence>